<dbReference type="GO" id="GO:0008270">
    <property type="term" value="F:zinc ion binding"/>
    <property type="evidence" value="ECO:0007669"/>
    <property type="project" value="UniProtKB-KW"/>
</dbReference>
<dbReference type="OrthoDB" id="6077919at2759"/>
<accession>A0A9W8YRN6</accession>
<evidence type="ECO:0000256" key="4">
    <source>
        <dbReference type="ARBA" id="ARBA00022833"/>
    </source>
</evidence>
<proteinExistence type="predicted"/>
<evidence type="ECO:0000256" key="5">
    <source>
        <dbReference type="PROSITE-ProRule" id="PRU00042"/>
    </source>
</evidence>
<dbReference type="InterPro" id="IPR036236">
    <property type="entry name" value="Znf_C2H2_sf"/>
</dbReference>
<dbReference type="SMART" id="SM00355">
    <property type="entry name" value="ZnF_C2H2"/>
    <property type="match status" value="5"/>
</dbReference>
<keyword evidence="8" id="KW-1185">Reference proteome</keyword>
<evidence type="ECO:0000256" key="3">
    <source>
        <dbReference type="ARBA" id="ARBA00022771"/>
    </source>
</evidence>
<gene>
    <name evidence="7" type="ORF">N0V93_004782</name>
</gene>
<evidence type="ECO:0000313" key="8">
    <source>
        <dbReference type="Proteomes" id="UP001140453"/>
    </source>
</evidence>
<reference evidence="7" key="1">
    <citation type="submission" date="2022-10" db="EMBL/GenBank/DDBJ databases">
        <title>Tapping the CABI collections for fungal endophytes: first genome assemblies for Collariella, Neodidymelliopsis, Ascochyta clinopodiicola, Didymella pomorum, Didymosphaeria variabile, Neocosmospora piperis and Neocucurbitaria cava.</title>
        <authorList>
            <person name="Hill R."/>
        </authorList>
    </citation>
    <scope>NUCLEOTIDE SEQUENCE</scope>
    <source>
        <strain evidence="7">IMI 355082</strain>
    </source>
</reference>
<dbReference type="PANTHER" id="PTHR24379:SF121">
    <property type="entry name" value="C2H2-TYPE DOMAIN-CONTAINING PROTEIN"/>
    <property type="match status" value="1"/>
</dbReference>
<dbReference type="PROSITE" id="PS50157">
    <property type="entry name" value="ZINC_FINGER_C2H2_2"/>
    <property type="match status" value="3"/>
</dbReference>
<feature type="domain" description="C2H2-type" evidence="6">
    <location>
        <begin position="90"/>
        <end position="119"/>
    </location>
</feature>
<comment type="caution">
    <text evidence="7">The sequence shown here is derived from an EMBL/GenBank/DDBJ whole genome shotgun (WGS) entry which is preliminary data.</text>
</comment>
<dbReference type="EMBL" id="JAPEVB010000003">
    <property type="protein sequence ID" value="KAJ4391166.1"/>
    <property type="molecule type" value="Genomic_DNA"/>
</dbReference>
<keyword evidence="3 5" id="KW-0863">Zinc-finger</keyword>
<evidence type="ECO:0000313" key="7">
    <source>
        <dbReference type="EMBL" id="KAJ4391166.1"/>
    </source>
</evidence>
<dbReference type="Pfam" id="PF13912">
    <property type="entry name" value="zf-C2H2_6"/>
    <property type="match status" value="2"/>
</dbReference>
<feature type="domain" description="C2H2-type" evidence="6">
    <location>
        <begin position="39"/>
        <end position="68"/>
    </location>
</feature>
<keyword evidence="1" id="KW-0479">Metal-binding</keyword>
<keyword evidence="4" id="KW-0862">Zinc</keyword>
<name>A0A9W8YRN6_9PEZI</name>
<evidence type="ECO:0000259" key="6">
    <source>
        <dbReference type="PROSITE" id="PS50157"/>
    </source>
</evidence>
<organism evidence="7 8">
    <name type="scientific">Gnomoniopsis smithogilvyi</name>
    <dbReference type="NCBI Taxonomy" id="1191159"/>
    <lineage>
        <taxon>Eukaryota</taxon>
        <taxon>Fungi</taxon>
        <taxon>Dikarya</taxon>
        <taxon>Ascomycota</taxon>
        <taxon>Pezizomycotina</taxon>
        <taxon>Sordariomycetes</taxon>
        <taxon>Sordariomycetidae</taxon>
        <taxon>Diaporthales</taxon>
        <taxon>Gnomoniaceae</taxon>
        <taxon>Gnomoniopsis</taxon>
    </lineage>
</organism>
<protein>
    <recommendedName>
        <fullName evidence="6">C2H2-type domain-containing protein</fullName>
    </recommendedName>
</protein>
<dbReference type="PROSITE" id="PS00028">
    <property type="entry name" value="ZINC_FINGER_C2H2_1"/>
    <property type="match status" value="3"/>
</dbReference>
<evidence type="ECO:0000256" key="1">
    <source>
        <dbReference type="ARBA" id="ARBA00022723"/>
    </source>
</evidence>
<dbReference type="Pfam" id="PF12874">
    <property type="entry name" value="zf-met"/>
    <property type="match status" value="1"/>
</dbReference>
<feature type="domain" description="C2H2-type" evidence="6">
    <location>
        <begin position="192"/>
        <end position="217"/>
    </location>
</feature>
<dbReference type="SUPFAM" id="SSF57667">
    <property type="entry name" value="beta-beta-alpha zinc fingers"/>
    <property type="match status" value="2"/>
</dbReference>
<dbReference type="Gene3D" id="3.30.160.60">
    <property type="entry name" value="Classic Zinc Finger"/>
    <property type="match status" value="2"/>
</dbReference>
<keyword evidence="2" id="KW-0677">Repeat</keyword>
<dbReference type="AlphaFoldDB" id="A0A9W8YRN6"/>
<dbReference type="Proteomes" id="UP001140453">
    <property type="component" value="Unassembled WGS sequence"/>
</dbReference>
<sequence>MPSEWYEQECGTCGKEFPTGWHARDQHCKATGHSPPEVYKCNRCERSFRTYDSQFQHMEAKNHFQYKCRQCYETWPSEEQRREHEANDHYLCAECDRKFNSRHDVRQHLRSRIHIGCKVSCPLCNKAYTTATGVTHHIESGSCPKATNMNRDTLYTLVRAHDPKGAVSKKLIGWHGEERYEATDWAWNGSGYECFYFCHKSFRTLQSLNQHLASPVHQQALYHCPSTRCAKDFKILGGLINHLESEMCGAMRFDKVQAGVESLIRGGRLLM</sequence>
<dbReference type="PANTHER" id="PTHR24379">
    <property type="entry name" value="KRAB AND ZINC FINGER DOMAIN-CONTAINING"/>
    <property type="match status" value="1"/>
</dbReference>
<dbReference type="InterPro" id="IPR013087">
    <property type="entry name" value="Znf_C2H2_type"/>
</dbReference>
<evidence type="ECO:0000256" key="2">
    <source>
        <dbReference type="ARBA" id="ARBA00022737"/>
    </source>
</evidence>